<keyword evidence="3 8" id="KW-0479">Metal-binding</keyword>
<comment type="subunit">
    <text evidence="8">Homodimer.</text>
</comment>
<dbReference type="HAMAP" id="MF_00020">
    <property type="entry name" value="Acetate_kinase"/>
    <property type="match status" value="1"/>
</dbReference>
<dbReference type="InterPro" id="IPR023865">
    <property type="entry name" value="Aliphatic_acid_kinase_CS"/>
</dbReference>
<comment type="catalytic activity">
    <reaction evidence="8">
        <text>acetate + ATP = acetyl phosphate + ADP</text>
        <dbReference type="Rhea" id="RHEA:11352"/>
        <dbReference type="ChEBI" id="CHEBI:22191"/>
        <dbReference type="ChEBI" id="CHEBI:30089"/>
        <dbReference type="ChEBI" id="CHEBI:30616"/>
        <dbReference type="ChEBI" id="CHEBI:456216"/>
        <dbReference type="EC" id="2.7.2.1"/>
    </reaction>
</comment>
<evidence type="ECO:0000256" key="3">
    <source>
        <dbReference type="ARBA" id="ARBA00022723"/>
    </source>
</evidence>
<protein>
    <recommendedName>
        <fullName evidence="8">Acetate kinase</fullName>
        <ecNumber evidence="8">2.7.2.1</ecNumber>
    </recommendedName>
    <alternativeName>
        <fullName evidence="8">Acetokinase</fullName>
    </alternativeName>
</protein>
<evidence type="ECO:0000256" key="5">
    <source>
        <dbReference type="ARBA" id="ARBA00022777"/>
    </source>
</evidence>
<dbReference type="PROSITE" id="PS01076">
    <property type="entry name" value="ACETATE_KINASE_2"/>
    <property type="match status" value="1"/>
</dbReference>
<dbReference type="InterPro" id="IPR000890">
    <property type="entry name" value="Aliphatic_acid_kin_short-chain"/>
</dbReference>
<sequence length="364" mass="38257">MSRVLTLNAGSSSIKFALYGEGGSETPLVKGQVVFGITENVLQVGGEADMPFQAAGGHAPVALLEHLRARPGFDGIAAIGHRIVHGGRDFERPVRLTEDVMSKLRALVPLAPLHQPHNLAGIAAASAIWPEAVQIGAFDTAFHYTQPRVAGIYALPPEYEARGLIRYGFHGLSYQYVAEELRRRDGGIPERTIVAHLGAGCSMAALRNGRSIATSMGFTALDGLPMATRSGRVDPGLILHLIGHEGMSAAELGDLLYRKSGLAGLSGTTGDMRALAASDAPDARFARDYFAYCCRMEIGALAAALGGCDALVFTGGVGANDTAIRADIMHGLDWLCVPTVLAMPTDEERVIAEGCAALLGEVNG</sequence>
<dbReference type="PROSITE" id="PS01075">
    <property type="entry name" value="ACETATE_KINASE_1"/>
    <property type="match status" value="1"/>
</dbReference>
<evidence type="ECO:0000313" key="10">
    <source>
        <dbReference type="Proteomes" id="UP000722336"/>
    </source>
</evidence>
<evidence type="ECO:0000256" key="6">
    <source>
        <dbReference type="ARBA" id="ARBA00022840"/>
    </source>
</evidence>
<evidence type="ECO:0000256" key="1">
    <source>
        <dbReference type="ARBA" id="ARBA00022490"/>
    </source>
</evidence>
<dbReference type="RefSeq" id="WP_218445279.1">
    <property type="nucleotide sequence ID" value="NZ_JAGSPA010000002.1"/>
</dbReference>
<comment type="caution">
    <text evidence="9">The sequence shown here is derived from an EMBL/GenBank/DDBJ whole genome shotgun (WGS) entry which is preliminary data.</text>
</comment>
<dbReference type="InterPro" id="IPR004372">
    <property type="entry name" value="Ac/propionate_kinase"/>
</dbReference>
<accession>A0ABS6SDX3</accession>
<feature type="binding site" evidence="8">
    <location>
        <position position="15"/>
    </location>
    <ligand>
        <name>ATP</name>
        <dbReference type="ChEBI" id="CHEBI:30616"/>
    </ligand>
</feature>
<keyword evidence="6 8" id="KW-0067">ATP-binding</keyword>
<feature type="binding site" evidence="8">
    <location>
        <begin position="196"/>
        <end position="200"/>
    </location>
    <ligand>
        <name>ATP</name>
        <dbReference type="ChEBI" id="CHEBI:30616"/>
    </ligand>
</feature>
<comment type="function">
    <text evidence="8">Catalyzes the formation of acetyl phosphate from acetate and ATP. Can also catalyze the reverse reaction.</text>
</comment>
<evidence type="ECO:0000256" key="8">
    <source>
        <dbReference type="HAMAP-Rule" id="MF_00020"/>
    </source>
</evidence>
<keyword evidence="4 8" id="KW-0547">Nucleotide-binding</keyword>
<feature type="binding site" evidence="8">
    <location>
        <position position="8"/>
    </location>
    <ligand>
        <name>Mg(2+)</name>
        <dbReference type="ChEBI" id="CHEBI:18420"/>
    </ligand>
</feature>
<evidence type="ECO:0000256" key="7">
    <source>
        <dbReference type="ARBA" id="ARBA00022842"/>
    </source>
</evidence>
<proteinExistence type="inferred from homology"/>
<dbReference type="GO" id="GO:0016301">
    <property type="term" value="F:kinase activity"/>
    <property type="evidence" value="ECO:0007669"/>
    <property type="project" value="UniProtKB-KW"/>
</dbReference>
<keyword evidence="1 8" id="KW-0963">Cytoplasm</keyword>
<comment type="cofactor">
    <cofactor evidence="8">
        <name>Mg(2+)</name>
        <dbReference type="ChEBI" id="CHEBI:18420"/>
    </cofactor>
    <cofactor evidence="8">
        <name>Mn(2+)</name>
        <dbReference type="ChEBI" id="CHEBI:29035"/>
    </cofactor>
    <text evidence="8">Mg(2+). Can also accept Mn(2+).</text>
</comment>
<feature type="site" description="Transition state stabilizer" evidence="8">
    <location>
        <position position="170"/>
    </location>
</feature>
<organism evidence="9 10">
    <name type="scientific">Pacificimonas pallii</name>
    <dbReference type="NCBI Taxonomy" id="2827236"/>
    <lineage>
        <taxon>Bacteria</taxon>
        <taxon>Pseudomonadati</taxon>
        <taxon>Pseudomonadota</taxon>
        <taxon>Alphaproteobacteria</taxon>
        <taxon>Sphingomonadales</taxon>
        <taxon>Sphingosinicellaceae</taxon>
        <taxon>Pacificimonas</taxon>
    </lineage>
</organism>
<gene>
    <name evidence="8" type="primary">ackA</name>
    <name evidence="9" type="ORF">KCG44_07400</name>
</gene>
<comment type="pathway">
    <text evidence="8">Metabolic intermediate biosynthesis; acetyl-CoA biosynthesis; acetyl-CoA from acetate: step 1/2.</text>
</comment>
<comment type="subcellular location">
    <subcellularLocation>
        <location evidence="8">Cytoplasm</location>
    </subcellularLocation>
</comment>
<reference evidence="9 10" key="1">
    <citation type="submission" date="2021-04" db="EMBL/GenBank/DDBJ databases">
        <authorList>
            <person name="Pira H."/>
            <person name="Risdian C."/>
            <person name="Wink J."/>
        </authorList>
    </citation>
    <scope>NUCLEOTIDE SEQUENCE [LARGE SCALE GENOMIC DNA]</scope>
    <source>
        <strain evidence="9 10">WHA3</strain>
    </source>
</reference>
<feature type="binding site" evidence="8">
    <location>
        <position position="82"/>
    </location>
    <ligand>
        <name>substrate</name>
    </ligand>
</feature>
<evidence type="ECO:0000256" key="4">
    <source>
        <dbReference type="ARBA" id="ARBA00022741"/>
    </source>
</evidence>
<evidence type="ECO:0000256" key="2">
    <source>
        <dbReference type="ARBA" id="ARBA00022679"/>
    </source>
</evidence>
<keyword evidence="10" id="KW-1185">Reference proteome</keyword>
<comment type="caution">
    <text evidence="8">Lacks conserved residue(s) required for the propagation of feature annotation.</text>
</comment>
<keyword evidence="5 8" id="KW-0418">Kinase</keyword>
<keyword evidence="7 8" id="KW-0460">Magnesium</keyword>
<feature type="site" description="Transition state stabilizer" evidence="8">
    <location>
        <position position="229"/>
    </location>
</feature>
<dbReference type="PANTHER" id="PTHR21060:SF21">
    <property type="entry name" value="ACETATE KINASE"/>
    <property type="match status" value="1"/>
</dbReference>
<keyword evidence="2 8" id="KW-0808">Transferase</keyword>
<dbReference type="PANTHER" id="PTHR21060">
    <property type="entry name" value="ACETATE KINASE"/>
    <property type="match status" value="1"/>
</dbReference>
<name>A0ABS6SDX3_9SPHN</name>
<dbReference type="EMBL" id="JAGSPA010000002">
    <property type="protein sequence ID" value="MBV7256610.1"/>
    <property type="molecule type" value="Genomic_DNA"/>
</dbReference>
<feature type="binding site" evidence="8">
    <location>
        <begin position="271"/>
        <end position="273"/>
    </location>
    <ligand>
        <name>ATP</name>
        <dbReference type="ChEBI" id="CHEBI:30616"/>
    </ligand>
</feature>
<dbReference type="EC" id="2.7.2.1" evidence="8"/>
<evidence type="ECO:0000313" key="9">
    <source>
        <dbReference type="EMBL" id="MBV7256610.1"/>
    </source>
</evidence>
<dbReference type="Proteomes" id="UP000722336">
    <property type="component" value="Unassembled WGS sequence"/>
</dbReference>
<feature type="active site" description="Proton donor/acceptor" evidence="8">
    <location>
        <position position="139"/>
    </location>
</feature>
<comment type="similarity">
    <text evidence="8">Belongs to the acetokinase family.</text>
</comment>
<dbReference type="PIRSF" id="PIRSF000722">
    <property type="entry name" value="Acetate_prop_kin"/>
    <property type="match status" value="1"/>
</dbReference>
<dbReference type="Pfam" id="PF00871">
    <property type="entry name" value="Acetate_kinase"/>
    <property type="match status" value="1"/>
</dbReference>
<feature type="binding site" evidence="8">
    <location>
        <position position="347"/>
    </location>
    <ligand>
        <name>Mg(2+)</name>
        <dbReference type="ChEBI" id="CHEBI:18420"/>
    </ligand>
</feature>